<organism evidence="8 9">
    <name type="scientific">Motiliproteus coralliicola</name>
    <dbReference type="NCBI Taxonomy" id="2283196"/>
    <lineage>
        <taxon>Bacteria</taxon>
        <taxon>Pseudomonadati</taxon>
        <taxon>Pseudomonadota</taxon>
        <taxon>Gammaproteobacteria</taxon>
        <taxon>Oceanospirillales</taxon>
        <taxon>Oceanospirillaceae</taxon>
        <taxon>Motiliproteus</taxon>
    </lineage>
</organism>
<dbReference type="NCBIfam" id="TIGR01280">
    <property type="entry name" value="xseB"/>
    <property type="match status" value="1"/>
</dbReference>
<dbReference type="OrthoDB" id="9801128at2"/>
<evidence type="ECO:0000313" key="8">
    <source>
        <dbReference type="EMBL" id="RDE18328.1"/>
    </source>
</evidence>
<evidence type="ECO:0000256" key="4">
    <source>
        <dbReference type="ARBA" id="ARBA00022801"/>
    </source>
</evidence>
<dbReference type="SUPFAM" id="SSF116842">
    <property type="entry name" value="XseB-like"/>
    <property type="match status" value="1"/>
</dbReference>
<evidence type="ECO:0000256" key="2">
    <source>
        <dbReference type="ARBA" id="ARBA00022490"/>
    </source>
</evidence>
<dbReference type="InterPro" id="IPR037004">
    <property type="entry name" value="Exonuc_VII_ssu_sf"/>
</dbReference>
<comment type="catalytic activity">
    <reaction evidence="6">
        <text>Exonucleolytic cleavage in either 5'- to 3'- or 3'- to 5'-direction to yield nucleoside 5'-phosphates.</text>
        <dbReference type="EC" id="3.1.11.6"/>
    </reaction>
</comment>
<dbReference type="EMBL" id="QQOH01000005">
    <property type="protein sequence ID" value="RDE18328.1"/>
    <property type="molecule type" value="Genomic_DNA"/>
</dbReference>
<dbReference type="Pfam" id="PF02609">
    <property type="entry name" value="Exonuc_VII_S"/>
    <property type="match status" value="1"/>
</dbReference>
<dbReference type="PANTHER" id="PTHR34137:SF1">
    <property type="entry name" value="EXODEOXYRIBONUCLEASE 7 SMALL SUBUNIT"/>
    <property type="match status" value="1"/>
</dbReference>
<dbReference type="NCBIfam" id="NF002140">
    <property type="entry name" value="PRK00977.1-4"/>
    <property type="match status" value="1"/>
</dbReference>
<name>A0A369W8K9_9GAMM</name>
<dbReference type="HAMAP" id="MF_00337">
    <property type="entry name" value="Exonuc_7_S"/>
    <property type="match status" value="1"/>
</dbReference>
<accession>A0A369W8K9</accession>
<evidence type="ECO:0000256" key="1">
    <source>
        <dbReference type="ARBA" id="ARBA00009998"/>
    </source>
</evidence>
<dbReference type="EC" id="3.1.11.6" evidence="6"/>
<keyword evidence="7" id="KW-0175">Coiled coil</keyword>
<keyword evidence="2 6" id="KW-0963">Cytoplasm</keyword>
<dbReference type="GO" id="GO:0008855">
    <property type="term" value="F:exodeoxyribonuclease VII activity"/>
    <property type="evidence" value="ECO:0007669"/>
    <property type="project" value="UniProtKB-UniRule"/>
</dbReference>
<dbReference type="AlphaFoldDB" id="A0A369W8K9"/>
<keyword evidence="3 6" id="KW-0540">Nuclease</keyword>
<dbReference type="RefSeq" id="WP_114696904.1">
    <property type="nucleotide sequence ID" value="NZ_QQOH01000005.1"/>
</dbReference>
<dbReference type="Proteomes" id="UP000253769">
    <property type="component" value="Unassembled WGS sequence"/>
</dbReference>
<reference evidence="8 9" key="1">
    <citation type="submission" date="2018-07" db="EMBL/GenBank/DDBJ databases">
        <title>Motiliproteus coralliicola sp. nov., a bacterium isolated from Coral.</title>
        <authorList>
            <person name="Wang G."/>
        </authorList>
    </citation>
    <scope>NUCLEOTIDE SEQUENCE [LARGE SCALE GENOMIC DNA]</scope>
    <source>
        <strain evidence="8 9">C34</strain>
    </source>
</reference>
<protein>
    <recommendedName>
        <fullName evidence="6">Exodeoxyribonuclease 7 small subunit</fullName>
        <ecNumber evidence="6">3.1.11.6</ecNumber>
    </recommendedName>
    <alternativeName>
        <fullName evidence="6">Exodeoxyribonuclease VII small subunit</fullName>
        <shortName evidence="6">Exonuclease VII small subunit</shortName>
    </alternativeName>
</protein>
<dbReference type="GO" id="GO:0005829">
    <property type="term" value="C:cytosol"/>
    <property type="evidence" value="ECO:0007669"/>
    <property type="project" value="TreeGrafter"/>
</dbReference>
<gene>
    <name evidence="6" type="primary">xseB</name>
    <name evidence="8" type="ORF">DV711_16855</name>
</gene>
<dbReference type="GO" id="GO:0009318">
    <property type="term" value="C:exodeoxyribonuclease VII complex"/>
    <property type="evidence" value="ECO:0007669"/>
    <property type="project" value="UniProtKB-UniRule"/>
</dbReference>
<comment type="similarity">
    <text evidence="1 6">Belongs to the XseB family.</text>
</comment>
<evidence type="ECO:0000256" key="7">
    <source>
        <dbReference type="SAM" id="Coils"/>
    </source>
</evidence>
<sequence>MPRKSQVPDFEASLSELEKLVDQMEQGELTLEQSLQAFEQGIKLTRDCQQRLSQAEQKVQVLIEQNGQIEAVDFETGEPVEN</sequence>
<comment type="function">
    <text evidence="6">Bidirectionally degrades single-stranded DNA into large acid-insoluble oligonucleotides, which are then degraded further into small acid-soluble oligonucleotides.</text>
</comment>
<comment type="caution">
    <text evidence="8">The sequence shown here is derived from an EMBL/GenBank/DDBJ whole genome shotgun (WGS) entry which is preliminary data.</text>
</comment>
<keyword evidence="5 6" id="KW-0269">Exonuclease</keyword>
<dbReference type="InterPro" id="IPR003761">
    <property type="entry name" value="Exonuc_VII_S"/>
</dbReference>
<evidence type="ECO:0000256" key="3">
    <source>
        <dbReference type="ARBA" id="ARBA00022722"/>
    </source>
</evidence>
<comment type="subcellular location">
    <subcellularLocation>
        <location evidence="6">Cytoplasm</location>
    </subcellularLocation>
</comment>
<keyword evidence="4 6" id="KW-0378">Hydrolase</keyword>
<evidence type="ECO:0000313" key="9">
    <source>
        <dbReference type="Proteomes" id="UP000253769"/>
    </source>
</evidence>
<dbReference type="Gene3D" id="1.10.287.1040">
    <property type="entry name" value="Exonuclease VII, small subunit"/>
    <property type="match status" value="1"/>
</dbReference>
<evidence type="ECO:0000256" key="5">
    <source>
        <dbReference type="ARBA" id="ARBA00022839"/>
    </source>
</evidence>
<comment type="subunit">
    <text evidence="6">Heterooligomer composed of large and small subunits.</text>
</comment>
<dbReference type="PANTHER" id="PTHR34137">
    <property type="entry name" value="EXODEOXYRIBONUCLEASE 7 SMALL SUBUNIT"/>
    <property type="match status" value="1"/>
</dbReference>
<keyword evidence="9" id="KW-1185">Reference proteome</keyword>
<evidence type="ECO:0000256" key="6">
    <source>
        <dbReference type="HAMAP-Rule" id="MF_00337"/>
    </source>
</evidence>
<proteinExistence type="inferred from homology"/>
<dbReference type="GO" id="GO:0006308">
    <property type="term" value="P:DNA catabolic process"/>
    <property type="evidence" value="ECO:0007669"/>
    <property type="project" value="UniProtKB-UniRule"/>
</dbReference>
<feature type="coiled-coil region" evidence="7">
    <location>
        <begin position="17"/>
        <end position="72"/>
    </location>
</feature>